<evidence type="ECO:0000313" key="3">
    <source>
        <dbReference type="Proteomes" id="UP001595420"/>
    </source>
</evidence>
<keyword evidence="3" id="KW-1185">Reference proteome</keyword>
<dbReference type="Proteomes" id="UP001595420">
    <property type="component" value="Unassembled WGS sequence"/>
</dbReference>
<feature type="transmembrane region" description="Helical" evidence="1">
    <location>
        <begin position="219"/>
        <end position="237"/>
    </location>
</feature>
<protein>
    <submittedName>
        <fullName evidence="2">Uncharacterized protein</fullName>
    </submittedName>
</protein>
<organism evidence="2 3">
    <name type="scientific">Falsiroseomonas tokyonensis</name>
    <dbReference type="NCBI Taxonomy" id="430521"/>
    <lineage>
        <taxon>Bacteria</taxon>
        <taxon>Pseudomonadati</taxon>
        <taxon>Pseudomonadota</taxon>
        <taxon>Alphaproteobacteria</taxon>
        <taxon>Acetobacterales</taxon>
        <taxon>Roseomonadaceae</taxon>
        <taxon>Falsiroseomonas</taxon>
    </lineage>
</organism>
<feature type="transmembrane region" description="Helical" evidence="1">
    <location>
        <begin position="76"/>
        <end position="95"/>
    </location>
</feature>
<keyword evidence="1" id="KW-1133">Transmembrane helix</keyword>
<keyword evidence="1" id="KW-0812">Transmembrane</keyword>
<evidence type="ECO:0000313" key="2">
    <source>
        <dbReference type="EMBL" id="MFC3000511.1"/>
    </source>
</evidence>
<feature type="transmembrane region" description="Helical" evidence="1">
    <location>
        <begin position="309"/>
        <end position="328"/>
    </location>
</feature>
<feature type="transmembrane region" description="Helical" evidence="1">
    <location>
        <begin position="249"/>
        <end position="274"/>
    </location>
</feature>
<feature type="transmembrane region" description="Helical" evidence="1">
    <location>
        <begin position="132"/>
        <end position="153"/>
    </location>
</feature>
<feature type="transmembrane region" description="Helical" evidence="1">
    <location>
        <begin position="21"/>
        <end position="41"/>
    </location>
</feature>
<reference evidence="3" key="1">
    <citation type="journal article" date="2019" name="Int. J. Syst. Evol. Microbiol.">
        <title>The Global Catalogue of Microorganisms (GCM) 10K type strain sequencing project: providing services to taxonomists for standard genome sequencing and annotation.</title>
        <authorList>
            <consortium name="The Broad Institute Genomics Platform"/>
            <consortium name="The Broad Institute Genome Sequencing Center for Infectious Disease"/>
            <person name="Wu L."/>
            <person name="Ma J."/>
        </authorList>
    </citation>
    <scope>NUCLEOTIDE SEQUENCE [LARGE SCALE GENOMIC DNA]</scope>
    <source>
        <strain evidence="3">CGMCC 1.16855</strain>
    </source>
</reference>
<feature type="transmembrane region" description="Helical" evidence="1">
    <location>
        <begin position="280"/>
        <end position="302"/>
    </location>
</feature>
<proteinExistence type="predicted"/>
<feature type="transmembrane region" description="Helical" evidence="1">
    <location>
        <begin position="193"/>
        <end position="213"/>
    </location>
</feature>
<gene>
    <name evidence="2" type="ORF">ACFOD3_11445</name>
</gene>
<dbReference type="RefSeq" id="WP_216836604.1">
    <property type="nucleotide sequence ID" value="NZ_JAFNJS010000003.1"/>
</dbReference>
<evidence type="ECO:0000256" key="1">
    <source>
        <dbReference type="SAM" id="Phobius"/>
    </source>
</evidence>
<feature type="transmembrane region" description="Helical" evidence="1">
    <location>
        <begin position="340"/>
        <end position="356"/>
    </location>
</feature>
<feature type="transmembrane region" description="Helical" evidence="1">
    <location>
        <begin position="107"/>
        <end position="125"/>
    </location>
</feature>
<keyword evidence="1" id="KW-0472">Membrane</keyword>
<accession>A0ABV7BUY9</accession>
<name>A0ABV7BUY9_9PROT</name>
<dbReference type="EMBL" id="JBHRSB010000003">
    <property type="protein sequence ID" value="MFC3000511.1"/>
    <property type="molecule type" value="Genomic_DNA"/>
</dbReference>
<feature type="transmembrane region" description="Helical" evidence="1">
    <location>
        <begin position="159"/>
        <end position="181"/>
    </location>
</feature>
<feature type="transmembrane region" description="Helical" evidence="1">
    <location>
        <begin position="47"/>
        <end position="69"/>
    </location>
</feature>
<comment type="caution">
    <text evidence="2">The sequence shown here is derived from an EMBL/GenBank/DDBJ whole genome shotgun (WGS) entry which is preliminary data.</text>
</comment>
<sequence length="361" mass="34737">MSAALNPPQGESPMAPGALVAGAWLGPALAALAGLALLRLAGISGEFLGLLIIIGLSLLAGAPAALLAARRGLQGLPLGLAMGGAGLAAFLQLHLVDRLGLAEAVPGGLAAAALVLLWTGLTLAAGFGLPPLAGLAAGLLAGGLLAWGLGGLAGGFGGLALAAAIAGFVATVPAAALPLGLPRRLPRGGTDPVLAGLALALAVLAGPLSTYLLGGPLMAVTLALLVALPGLVFVALARDLAPLPLATRLLGLQAMAVVLGLVIGSAPAAAGLVAADSLPAYRLALLGAGFLPAFAALLAALLAREAPGAATLAAGLLAALSAGLGPLLGWVDPRLSDHGALLAPLLATGFAFWLLAREQDA</sequence>